<dbReference type="InterPro" id="IPR008309">
    <property type="entry name" value="YdbL"/>
</dbReference>
<dbReference type="Pfam" id="PF07027">
    <property type="entry name" value="DUF1318"/>
    <property type="match status" value="1"/>
</dbReference>
<dbReference type="EMBL" id="AL954747">
    <property type="protein sequence ID" value="CAD85351.1"/>
    <property type="molecule type" value="Genomic_DNA"/>
</dbReference>
<dbReference type="KEGG" id="neu:NE1440"/>
<accession>Q82UP2</accession>
<dbReference type="RefSeq" id="WP_011112008.1">
    <property type="nucleotide sequence ID" value="NC_004757.1"/>
</dbReference>
<feature type="chain" id="PRO_5004300221" description="DUF1318 domain-containing protein" evidence="1">
    <location>
        <begin position="26"/>
        <end position="141"/>
    </location>
</feature>
<sequence>MYKQLVRFMMLVSLGCLLYAGTATAVDFEANTPAVTRLKQNMRQRHGQLVPFYDSGAVGLTRDGLIVLRDANAVPLSGRQSVNSLVAAENQDRNALYREIALANNHPEWEGNIRSTFAQRWIASARSGWWYQQENGSWQRK</sequence>
<dbReference type="eggNOG" id="COG3784">
    <property type="taxonomic scope" value="Bacteria"/>
</dbReference>
<name>Q82UP2_NITEU</name>
<gene>
    <name evidence="2" type="ordered locus">NE1440</name>
</gene>
<dbReference type="HOGENOM" id="CLU_1833070_0_0_4"/>
<keyword evidence="3" id="KW-1185">Reference proteome</keyword>
<dbReference type="PIRSF" id="PIRSF025560">
    <property type="entry name" value="UCP025560"/>
    <property type="match status" value="1"/>
</dbReference>
<dbReference type="GeneID" id="87104614"/>
<keyword evidence="1" id="KW-0732">Signal</keyword>
<evidence type="ECO:0008006" key="4">
    <source>
        <dbReference type="Google" id="ProtNLM"/>
    </source>
</evidence>
<dbReference type="STRING" id="228410.NE1440"/>
<evidence type="ECO:0000256" key="1">
    <source>
        <dbReference type="SAM" id="SignalP"/>
    </source>
</evidence>
<dbReference type="AlphaFoldDB" id="Q82UP2"/>
<proteinExistence type="predicted"/>
<protein>
    <recommendedName>
        <fullName evidence="4">DUF1318 domain-containing protein</fullName>
    </recommendedName>
</protein>
<evidence type="ECO:0000313" key="3">
    <source>
        <dbReference type="Proteomes" id="UP000001416"/>
    </source>
</evidence>
<feature type="signal peptide" evidence="1">
    <location>
        <begin position="1"/>
        <end position="25"/>
    </location>
</feature>
<evidence type="ECO:0000313" key="2">
    <source>
        <dbReference type="EMBL" id="CAD85351.1"/>
    </source>
</evidence>
<dbReference type="Proteomes" id="UP000001416">
    <property type="component" value="Chromosome"/>
</dbReference>
<reference evidence="2 3" key="1">
    <citation type="journal article" date="2003" name="J. Bacteriol.">
        <title>Complete genome sequence of the ammonia-oxidizing bacterium and obligate chemolithoautotroph Nitrosomonas europaea.</title>
        <authorList>
            <person name="Chain P."/>
            <person name="Lamerdin J."/>
            <person name="Larimer F."/>
            <person name="Regala W."/>
            <person name="Land M."/>
            <person name="Hauser L."/>
            <person name="Hooper A."/>
            <person name="Klotz M."/>
            <person name="Norton J."/>
            <person name="Sayavedra-Soto L."/>
            <person name="Arciero D."/>
            <person name="Hommes N."/>
            <person name="Whittaker M."/>
            <person name="Arp D."/>
        </authorList>
    </citation>
    <scope>NUCLEOTIDE SEQUENCE [LARGE SCALE GENOMIC DNA]</scope>
    <source>
        <strain evidence="3">ATCC 19718 / CIP 103999 / KCTC 2705 / NBRC 14298</strain>
    </source>
</reference>
<organism evidence="2 3">
    <name type="scientific">Nitrosomonas europaea (strain ATCC 19718 / CIP 103999 / KCTC 2705 / NBRC 14298)</name>
    <dbReference type="NCBI Taxonomy" id="228410"/>
    <lineage>
        <taxon>Bacteria</taxon>
        <taxon>Pseudomonadati</taxon>
        <taxon>Pseudomonadota</taxon>
        <taxon>Betaproteobacteria</taxon>
        <taxon>Nitrosomonadales</taxon>
        <taxon>Nitrosomonadaceae</taxon>
        <taxon>Nitrosomonas</taxon>
    </lineage>
</organism>
<dbReference type="OrthoDB" id="8526313at2"/>